<evidence type="ECO:0000313" key="1">
    <source>
        <dbReference type="EMBL" id="QSX08103.1"/>
    </source>
</evidence>
<reference evidence="1" key="1">
    <citation type="submission" date="2021-03" db="EMBL/GenBank/DDBJ databases">
        <title>Alkalibacter marinus sp. nov., isolated from tidal flat sediment.</title>
        <authorList>
            <person name="Namirimu T."/>
            <person name="Yang J.-A."/>
            <person name="Yang S.-H."/>
            <person name="Kim Y.-J."/>
            <person name="Kwon K.K."/>
        </authorList>
    </citation>
    <scope>NUCLEOTIDE SEQUENCE</scope>
    <source>
        <strain evidence="1">ES005</strain>
    </source>
</reference>
<evidence type="ECO:0000313" key="2">
    <source>
        <dbReference type="Proteomes" id="UP000663499"/>
    </source>
</evidence>
<dbReference type="Pfam" id="PF11187">
    <property type="entry name" value="Mbeg1-like"/>
    <property type="match status" value="1"/>
</dbReference>
<proteinExistence type="predicted"/>
<name>A0A974XGX4_9FIRM</name>
<gene>
    <name evidence="1" type="ORF">J0B03_09905</name>
</gene>
<sequence length="400" mass="45314">MGSVMDYLLWRGDLEFDRDPVNEVDGLIFSILSYMDLEGAFAGKSKEEGIRLRDAINNLEDACRIMREEDLPFLKDIPDFLGAAAKTKRFGNIVLSHYEEQVDPQRTKQFSAITYTLKDRLCVVAFRGTDDSLAGWKEDLEMGFKSEVPAQLEGKRYLTERVEELEGTFYVVGHSKGGNVAIYAGATIPEEQKDRIRGIYNYDGPGFHREFIESQNYKNVLGRVSTILPESSVVGVLLEQKSKYKAVRCSTGLALMQHNPFLWLLEGNHFLEAGKLSKKSMSIRSTLQSWLQQLTPEEQSKFIDGIFTVLEEAGIQSFADVTKDTFSVVQGVLKAYSKTDEETKEHMKKVMDLLWDEGGKTLTKSIVTDIGVFFTKNSRKLSKITDKSGKNEKTKREMKK</sequence>
<keyword evidence="2" id="KW-1185">Reference proteome</keyword>
<dbReference type="Proteomes" id="UP000663499">
    <property type="component" value="Chromosome"/>
</dbReference>
<accession>A0A974XGX4</accession>
<protein>
    <submittedName>
        <fullName evidence="1">DUF2974 domain-containing protein</fullName>
    </submittedName>
</protein>
<organism evidence="1 2">
    <name type="scientific">Alkalibacter rhizosphaerae</name>
    <dbReference type="NCBI Taxonomy" id="2815577"/>
    <lineage>
        <taxon>Bacteria</taxon>
        <taxon>Bacillati</taxon>
        <taxon>Bacillota</taxon>
        <taxon>Clostridia</taxon>
        <taxon>Eubacteriales</taxon>
        <taxon>Eubacteriaceae</taxon>
        <taxon>Alkalibacter</taxon>
    </lineage>
</organism>
<dbReference type="AlphaFoldDB" id="A0A974XGX4"/>
<dbReference type="Gene3D" id="3.40.50.1820">
    <property type="entry name" value="alpha/beta hydrolase"/>
    <property type="match status" value="1"/>
</dbReference>
<dbReference type="InterPro" id="IPR024499">
    <property type="entry name" value="Mbeg1-like"/>
</dbReference>
<dbReference type="EMBL" id="CP071444">
    <property type="protein sequence ID" value="QSX08103.1"/>
    <property type="molecule type" value="Genomic_DNA"/>
</dbReference>
<dbReference type="KEGG" id="alka:J0B03_09905"/>
<dbReference type="RefSeq" id="WP_207299445.1">
    <property type="nucleotide sequence ID" value="NZ_CP071444.1"/>
</dbReference>
<dbReference type="SUPFAM" id="SSF53474">
    <property type="entry name" value="alpha/beta-Hydrolases"/>
    <property type="match status" value="1"/>
</dbReference>
<dbReference type="InterPro" id="IPR029058">
    <property type="entry name" value="AB_hydrolase_fold"/>
</dbReference>